<gene>
    <name evidence="1" type="ORF">CN495_08520</name>
</gene>
<accession>A0ABD6S7K2</accession>
<proteinExistence type="predicted"/>
<sequence length="62" mass="7897">MKLKDYKQLPIDKVFWVNNMQIRWDGENLLTHYVGEQFWYPMKEDEEWYERLKEVDLKNWND</sequence>
<evidence type="ECO:0000313" key="1">
    <source>
        <dbReference type="EMBL" id="PER55785.1"/>
    </source>
</evidence>
<name>A0ABD6S7K2_BACTU</name>
<dbReference type="AlphaFoldDB" id="A0ABD6S7K2"/>
<protein>
    <submittedName>
        <fullName evidence="1">Uncharacterized protein</fullName>
    </submittedName>
</protein>
<organism evidence="1 2">
    <name type="scientific">Bacillus thuringiensis</name>
    <dbReference type="NCBI Taxonomy" id="1428"/>
    <lineage>
        <taxon>Bacteria</taxon>
        <taxon>Bacillati</taxon>
        <taxon>Bacillota</taxon>
        <taxon>Bacilli</taxon>
        <taxon>Bacillales</taxon>
        <taxon>Bacillaceae</taxon>
        <taxon>Bacillus</taxon>
        <taxon>Bacillus cereus group</taxon>
    </lineage>
</organism>
<dbReference type="Proteomes" id="UP000219897">
    <property type="component" value="Unassembled WGS sequence"/>
</dbReference>
<evidence type="ECO:0000313" key="2">
    <source>
        <dbReference type="Proteomes" id="UP000219897"/>
    </source>
</evidence>
<dbReference type="EMBL" id="NTYF01000023">
    <property type="protein sequence ID" value="PER55785.1"/>
    <property type="molecule type" value="Genomic_DNA"/>
</dbReference>
<comment type="caution">
    <text evidence="1">The sequence shown here is derived from an EMBL/GenBank/DDBJ whole genome shotgun (WGS) entry which is preliminary data.</text>
</comment>
<reference evidence="1 2" key="1">
    <citation type="submission" date="2017-09" db="EMBL/GenBank/DDBJ databases">
        <title>Large-scale bioinformatics analysis of Bacillus genomes uncovers conserved roles of natural products in bacterial physiology.</title>
        <authorList>
            <consortium name="Agbiome Team Llc"/>
            <person name="Bleich R.M."/>
            <person name="Kirk G.J."/>
            <person name="Santa Maria K.C."/>
            <person name="Allen S.E."/>
            <person name="Farag S."/>
            <person name="Shank E.A."/>
            <person name="Bowers A."/>
        </authorList>
    </citation>
    <scope>NUCLEOTIDE SEQUENCE [LARGE SCALE GENOMIC DNA]</scope>
    <source>
        <strain evidence="1 2">AFS005140</strain>
    </source>
</reference>
<dbReference type="RefSeq" id="WP_098317122.1">
    <property type="nucleotide sequence ID" value="NZ_NTYF01000023.1"/>
</dbReference>